<dbReference type="Proteomes" id="UP001283361">
    <property type="component" value="Unassembled WGS sequence"/>
</dbReference>
<keyword evidence="3" id="KW-1185">Reference proteome</keyword>
<evidence type="ECO:0000256" key="1">
    <source>
        <dbReference type="SAM" id="MobiDB-lite"/>
    </source>
</evidence>
<dbReference type="AlphaFoldDB" id="A0AAE0Z6F3"/>
<organism evidence="2 3">
    <name type="scientific">Elysia crispata</name>
    <name type="common">lettuce slug</name>
    <dbReference type="NCBI Taxonomy" id="231223"/>
    <lineage>
        <taxon>Eukaryota</taxon>
        <taxon>Metazoa</taxon>
        <taxon>Spiralia</taxon>
        <taxon>Lophotrochozoa</taxon>
        <taxon>Mollusca</taxon>
        <taxon>Gastropoda</taxon>
        <taxon>Heterobranchia</taxon>
        <taxon>Euthyneura</taxon>
        <taxon>Panpulmonata</taxon>
        <taxon>Sacoglossa</taxon>
        <taxon>Placobranchoidea</taxon>
        <taxon>Plakobranchidae</taxon>
        <taxon>Elysia</taxon>
    </lineage>
</organism>
<proteinExistence type="predicted"/>
<evidence type="ECO:0000313" key="2">
    <source>
        <dbReference type="EMBL" id="KAK3762926.1"/>
    </source>
</evidence>
<comment type="caution">
    <text evidence="2">The sequence shown here is derived from an EMBL/GenBank/DDBJ whole genome shotgun (WGS) entry which is preliminary data.</text>
</comment>
<feature type="region of interest" description="Disordered" evidence="1">
    <location>
        <begin position="81"/>
        <end position="102"/>
    </location>
</feature>
<protein>
    <submittedName>
        <fullName evidence="2">Uncharacterized protein</fullName>
    </submittedName>
</protein>
<accession>A0AAE0Z6F3</accession>
<feature type="region of interest" description="Disordered" evidence="1">
    <location>
        <begin position="138"/>
        <end position="192"/>
    </location>
</feature>
<evidence type="ECO:0000313" key="3">
    <source>
        <dbReference type="Proteomes" id="UP001283361"/>
    </source>
</evidence>
<dbReference type="EMBL" id="JAWDGP010004625">
    <property type="protein sequence ID" value="KAK3762926.1"/>
    <property type="molecule type" value="Genomic_DNA"/>
</dbReference>
<name>A0AAE0Z6F3_9GAST</name>
<sequence length="206" mass="23296">MRVLQVQVYRGDTGRSTRSEVAYYPDQWLNYMKSKERAGHRHKPEQKLRVREDYRAGLRSGYTWPSLKFLAREGLVNQPAAPDNKAVLSGPRAPSAPRVVDREDGNNSIYSLVHALLTMSHYRSTSDVDLANTLETEIRENREVQPVQSAPGGSRPGHYGADTGPRIRGSQLDQTKASLSQRSDRDKSRLVQFSPLRITKTSQDLY</sequence>
<gene>
    <name evidence="2" type="ORF">RRG08_008143</name>
</gene>
<feature type="compositionally biased region" description="Polar residues" evidence="1">
    <location>
        <begin position="171"/>
        <end position="181"/>
    </location>
</feature>
<reference evidence="2" key="1">
    <citation type="journal article" date="2023" name="G3 (Bethesda)">
        <title>A reference genome for the long-term kleptoplast-retaining sea slug Elysia crispata morphotype clarki.</title>
        <authorList>
            <person name="Eastman K.E."/>
            <person name="Pendleton A.L."/>
            <person name="Shaikh M.A."/>
            <person name="Suttiyut T."/>
            <person name="Ogas R."/>
            <person name="Tomko P."/>
            <person name="Gavelis G."/>
            <person name="Widhalm J.R."/>
            <person name="Wisecaver J.H."/>
        </authorList>
    </citation>
    <scope>NUCLEOTIDE SEQUENCE</scope>
    <source>
        <strain evidence="2">ECLA1</strain>
    </source>
</reference>